<gene>
    <name evidence="1" type="ORF">TPHV1_50034</name>
</gene>
<dbReference type="PANTHER" id="PTHR43649">
    <property type="entry name" value="ARABINOSE-BINDING PROTEIN-RELATED"/>
    <property type="match status" value="1"/>
</dbReference>
<dbReference type="InterPro" id="IPR050490">
    <property type="entry name" value="Bact_solute-bd_prot1"/>
</dbReference>
<evidence type="ECO:0000313" key="2">
    <source>
        <dbReference type="Proteomes" id="UP000042527"/>
    </source>
</evidence>
<name>A0A0B7GVQ7_TREPH</name>
<dbReference type="Gene3D" id="3.40.190.10">
    <property type="entry name" value="Periplasmic binding protein-like II"/>
    <property type="match status" value="2"/>
</dbReference>
<evidence type="ECO:0000313" key="1">
    <source>
        <dbReference type="EMBL" id="CEM62774.1"/>
    </source>
</evidence>
<dbReference type="SUPFAM" id="SSF53850">
    <property type="entry name" value="Periplasmic binding protein-like II"/>
    <property type="match status" value="1"/>
</dbReference>
<keyword evidence="2" id="KW-1185">Reference proteome</keyword>
<dbReference type="RefSeq" id="WP_024751801.1">
    <property type="nucleotide sequence ID" value="NZ_CDNC01000045.1"/>
</dbReference>
<dbReference type="InterPro" id="IPR022627">
    <property type="entry name" value="DUF3502"/>
</dbReference>
<protein>
    <submittedName>
        <fullName evidence="1">Uncharacterized protein</fullName>
    </submittedName>
</protein>
<organism evidence="1 2">
    <name type="scientific">Treponema phagedenis</name>
    <dbReference type="NCBI Taxonomy" id="162"/>
    <lineage>
        <taxon>Bacteria</taxon>
        <taxon>Pseudomonadati</taxon>
        <taxon>Spirochaetota</taxon>
        <taxon>Spirochaetia</taxon>
        <taxon>Spirochaetales</taxon>
        <taxon>Treponemataceae</taxon>
        <taxon>Treponema</taxon>
    </lineage>
</organism>
<dbReference type="Pfam" id="PF12010">
    <property type="entry name" value="DUF3502"/>
    <property type="match status" value="1"/>
</dbReference>
<dbReference type="AlphaFoldDB" id="A0A0B7GVQ7"/>
<dbReference type="PANTHER" id="PTHR43649:SF17">
    <property type="entry name" value="ABC TRANSPORTER SOLUTE BINDING PROTEIN-SUGAR TRANSPORT"/>
    <property type="match status" value="1"/>
</dbReference>
<dbReference type="OrthoDB" id="354506at2"/>
<proteinExistence type="predicted"/>
<accession>A0A0B7GVQ7</accession>
<dbReference type="EMBL" id="CDNC01000045">
    <property type="protein sequence ID" value="CEM62774.1"/>
    <property type="molecule type" value="Genomic_DNA"/>
</dbReference>
<dbReference type="Proteomes" id="UP000042527">
    <property type="component" value="Unassembled WGS sequence"/>
</dbReference>
<sequence length="480" mass="53806">MKKILVGMLAAAALFGFITCGGGGSDSKGKLVWWTIGGTPKDLAPVLDEANNYVKDKLGGAAFEMKYSDWGEFNEKMSKIINTGEPYDICFTCSWANPYIQNAKNGAFYPLDELLETEAKDLKAFIPDVLWDSAKVDGKIYAVPTYKDTAFAPYWAFNKDDLDALNLRAEDFEWKPNEESSLDSMRRLEKAFDAYKKANPNKYPLQLNKDGWAGMFDEFDMLTPPVGVAFSDKSGKIICPLETKVLQDKWDLLVEWNKKGYINPDAATLQENIKVLFLFGGHGFPYADVAYWSGNYPCKAVLRYKPYFTTGSAQGSMNAISAQSKNPKEALKLLELVNLDPKVRNLLAYGIEGKHYKKTGDTSIEFIDKKSYDVPAFSQGTFFTTYTVDPAPPQMWKAVQEFNQNVEGSPILGFSFDPTPIETELALVKAEWEKYDSFVQLGLKSRTEIYDEMMANLKAAGLDKIIAEAQKQLDAWKAAR</sequence>
<reference evidence="2" key="1">
    <citation type="submission" date="2015-01" db="EMBL/GenBank/DDBJ databases">
        <authorList>
            <person name="Manzoor Shahid"/>
            <person name="Zubair Saima"/>
        </authorList>
    </citation>
    <scope>NUCLEOTIDE SEQUENCE [LARGE SCALE GENOMIC DNA]</scope>
    <source>
        <strain evidence="2">V1</strain>
    </source>
</reference>